<gene>
    <name evidence="1" type="ORF">S01H4_61929</name>
</gene>
<dbReference type="EMBL" id="BART01036829">
    <property type="protein sequence ID" value="GAH14929.1"/>
    <property type="molecule type" value="Genomic_DNA"/>
</dbReference>
<name>X1ECR2_9ZZZZ</name>
<protein>
    <submittedName>
        <fullName evidence="1">Uncharacterized protein</fullName>
    </submittedName>
</protein>
<reference evidence="1" key="1">
    <citation type="journal article" date="2014" name="Front. Microbiol.">
        <title>High frequency of phylogenetically diverse reductive dehalogenase-homologous genes in deep subseafloor sedimentary metagenomes.</title>
        <authorList>
            <person name="Kawai M."/>
            <person name="Futagami T."/>
            <person name="Toyoda A."/>
            <person name="Takaki Y."/>
            <person name="Nishi S."/>
            <person name="Hori S."/>
            <person name="Arai W."/>
            <person name="Tsubouchi T."/>
            <person name="Morono Y."/>
            <person name="Uchiyama I."/>
            <person name="Ito T."/>
            <person name="Fujiyama A."/>
            <person name="Inagaki F."/>
            <person name="Takami H."/>
        </authorList>
    </citation>
    <scope>NUCLEOTIDE SEQUENCE</scope>
    <source>
        <strain evidence="1">Expedition CK06-06</strain>
    </source>
</reference>
<evidence type="ECO:0000313" key="1">
    <source>
        <dbReference type="EMBL" id="GAH14929.1"/>
    </source>
</evidence>
<dbReference type="AlphaFoldDB" id="X1ECR2"/>
<proteinExistence type="predicted"/>
<comment type="caution">
    <text evidence="1">The sequence shown here is derived from an EMBL/GenBank/DDBJ whole genome shotgun (WGS) entry which is preliminary data.</text>
</comment>
<accession>X1ECR2</accession>
<organism evidence="1">
    <name type="scientific">marine sediment metagenome</name>
    <dbReference type="NCBI Taxonomy" id="412755"/>
    <lineage>
        <taxon>unclassified sequences</taxon>
        <taxon>metagenomes</taxon>
        <taxon>ecological metagenomes</taxon>
    </lineage>
</organism>
<sequence>EISGDPIDPNSNIGTHPAVILPADADTNMRFSIPIPSELQQIVRAQMEVVFAAAGDIRRSVTTNWGKRCSTEHYDAFNDAIALGVVAVLADDMVCLDISAALDGVEASDRVGVEFFRDGDDVADTAGIAYYVGYRIQYV</sequence>
<feature type="non-terminal residue" evidence="1">
    <location>
        <position position="1"/>
    </location>
</feature>